<evidence type="ECO:0000256" key="4">
    <source>
        <dbReference type="ARBA" id="ARBA00022833"/>
    </source>
</evidence>
<dbReference type="Pfam" id="PF00753">
    <property type="entry name" value="Lactamase_B"/>
    <property type="match status" value="1"/>
</dbReference>
<keyword evidence="4" id="KW-0862">Zinc</keyword>
<comment type="cofactor">
    <cofactor evidence="1">
        <name>Zn(2+)</name>
        <dbReference type="ChEBI" id="CHEBI:29105"/>
    </cofactor>
</comment>
<dbReference type="GO" id="GO:0046872">
    <property type="term" value="F:metal ion binding"/>
    <property type="evidence" value="ECO:0007669"/>
    <property type="project" value="UniProtKB-KW"/>
</dbReference>
<protein>
    <submittedName>
        <fullName evidence="6">MBL fold metallo-hydrolase</fullName>
    </submittedName>
</protein>
<proteinExistence type="predicted"/>
<dbReference type="PANTHER" id="PTHR46233:SF3">
    <property type="entry name" value="HYDROXYACYLGLUTATHIONE HYDROLASE GLOC"/>
    <property type="match status" value="1"/>
</dbReference>
<accession>A0A4D7B6E0</accession>
<keyword evidence="7" id="KW-1185">Reference proteome</keyword>
<sequence>MSNLKVAIVPVTQFEQNASIVWDTETMKAAIVDPGGDLPRLLAALKELKVTPEKILITHGHIDHAGGAAELAETLNIPVEGPHIADEVILKSLPIQAQNFGMADVRTVVPDRWLEEGDTVTVGNLSFDVLHVPGHAPGHVVFVHHPSEFALVGDTVFQGSVGRTDLYGGDHDLLIKGIKEKLLPLGDDFAVLPGHGPATTLGRERTTNPFLV</sequence>
<evidence type="ECO:0000256" key="2">
    <source>
        <dbReference type="ARBA" id="ARBA00022723"/>
    </source>
</evidence>
<dbReference type="GO" id="GO:0016787">
    <property type="term" value="F:hydrolase activity"/>
    <property type="evidence" value="ECO:0007669"/>
    <property type="project" value="UniProtKB-KW"/>
</dbReference>
<gene>
    <name evidence="6" type="ORF">E8M01_21970</name>
</gene>
<dbReference type="EMBL" id="CP039690">
    <property type="protein sequence ID" value="QCI66665.1"/>
    <property type="molecule type" value="Genomic_DNA"/>
</dbReference>
<evidence type="ECO:0000256" key="1">
    <source>
        <dbReference type="ARBA" id="ARBA00001947"/>
    </source>
</evidence>
<evidence type="ECO:0000313" key="6">
    <source>
        <dbReference type="EMBL" id="QCI66665.1"/>
    </source>
</evidence>
<evidence type="ECO:0000313" key="7">
    <source>
        <dbReference type="Proteomes" id="UP000298781"/>
    </source>
</evidence>
<dbReference type="SUPFAM" id="SSF56281">
    <property type="entry name" value="Metallo-hydrolase/oxidoreductase"/>
    <property type="match status" value="1"/>
</dbReference>
<organism evidence="6 7">
    <name type="scientific">Phreatobacter stygius</name>
    <dbReference type="NCBI Taxonomy" id="1940610"/>
    <lineage>
        <taxon>Bacteria</taxon>
        <taxon>Pseudomonadati</taxon>
        <taxon>Pseudomonadota</taxon>
        <taxon>Alphaproteobacteria</taxon>
        <taxon>Hyphomicrobiales</taxon>
        <taxon>Phreatobacteraceae</taxon>
        <taxon>Phreatobacter</taxon>
    </lineage>
</organism>
<evidence type="ECO:0000256" key="3">
    <source>
        <dbReference type="ARBA" id="ARBA00022801"/>
    </source>
</evidence>
<keyword evidence="3 6" id="KW-0378">Hydrolase</keyword>
<dbReference type="CDD" id="cd07737">
    <property type="entry name" value="YcbL-like_MBL-fold"/>
    <property type="match status" value="1"/>
</dbReference>
<dbReference type="RefSeq" id="WP_136962106.1">
    <property type="nucleotide sequence ID" value="NZ_CP039690.1"/>
</dbReference>
<dbReference type="InterPro" id="IPR036866">
    <property type="entry name" value="RibonucZ/Hydroxyglut_hydro"/>
</dbReference>
<dbReference type="PANTHER" id="PTHR46233">
    <property type="entry name" value="HYDROXYACYLGLUTATHIONE HYDROLASE GLOC"/>
    <property type="match status" value="1"/>
</dbReference>
<dbReference type="InterPro" id="IPR051453">
    <property type="entry name" value="MBL_Glyoxalase_II"/>
</dbReference>
<dbReference type="AlphaFoldDB" id="A0A4D7B6E0"/>
<evidence type="ECO:0000259" key="5">
    <source>
        <dbReference type="SMART" id="SM00849"/>
    </source>
</evidence>
<feature type="domain" description="Metallo-beta-lactamase" evidence="5">
    <location>
        <begin position="15"/>
        <end position="195"/>
    </location>
</feature>
<dbReference type="SMART" id="SM00849">
    <property type="entry name" value="Lactamase_B"/>
    <property type="match status" value="1"/>
</dbReference>
<dbReference type="Proteomes" id="UP000298781">
    <property type="component" value="Chromosome"/>
</dbReference>
<keyword evidence="2" id="KW-0479">Metal-binding</keyword>
<dbReference type="OrthoDB" id="9802991at2"/>
<dbReference type="InterPro" id="IPR001279">
    <property type="entry name" value="Metallo-B-lactamas"/>
</dbReference>
<name>A0A4D7B6E0_9HYPH</name>
<dbReference type="KEGG" id="pstg:E8M01_21970"/>
<reference evidence="6 7" key="1">
    <citation type="submission" date="2019-04" db="EMBL/GenBank/DDBJ databases">
        <title>Phreatobacter aquaticus sp. nov.</title>
        <authorList>
            <person name="Choi A."/>
        </authorList>
    </citation>
    <scope>NUCLEOTIDE SEQUENCE [LARGE SCALE GENOMIC DNA]</scope>
    <source>
        <strain evidence="6 7">KCTC 52518</strain>
    </source>
</reference>
<dbReference type="Gene3D" id="3.60.15.10">
    <property type="entry name" value="Ribonuclease Z/Hydroxyacylglutathione hydrolase-like"/>
    <property type="match status" value="1"/>
</dbReference>